<dbReference type="GO" id="GO:0008528">
    <property type="term" value="F:G protein-coupled peptide receptor activity"/>
    <property type="evidence" value="ECO:0007669"/>
    <property type="project" value="TreeGrafter"/>
</dbReference>
<feature type="disulfide bond" evidence="12">
    <location>
        <begin position="568"/>
        <end position="583"/>
    </location>
</feature>
<dbReference type="InterPro" id="IPR001611">
    <property type="entry name" value="Leu-rich_rpt"/>
</dbReference>
<feature type="chain" id="PRO_5043028131" description="G-protein coupled receptors family 1 profile domain-containing protein" evidence="14">
    <location>
        <begin position="18"/>
        <end position="1158"/>
    </location>
</feature>
<dbReference type="Gene3D" id="4.10.400.10">
    <property type="entry name" value="Low-density Lipoprotein Receptor"/>
    <property type="match status" value="3"/>
</dbReference>
<comment type="caution">
    <text evidence="12">Lacks conserved residue(s) required for the propagation of feature annotation.</text>
</comment>
<dbReference type="EMBL" id="JBAMIC010004070">
    <property type="protein sequence ID" value="KAK7087894.1"/>
    <property type="molecule type" value="Genomic_DNA"/>
</dbReference>
<keyword evidence="2" id="KW-1003">Cell membrane</keyword>
<evidence type="ECO:0000256" key="3">
    <source>
        <dbReference type="ARBA" id="ARBA00022614"/>
    </source>
</evidence>
<keyword evidence="7" id="KW-0297">G-protein coupled receptor</keyword>
<dbReference type="SUPFAM" id="SSF56436">
    <property type="entry name" value="C-type lectin-like"/>
    <property type="match status" value="1"/>
</dbReference>
<dbReference type="PANTHER" id="PTHR24372">
    <property type="entry name" value="GLYCOPROTEIN HORMONE RECEPTOR"/>
    <property type="match status" value="1"/>
</dbReference>
<dbReference type="Pfam" id="PF00001">
    <property type="entry name" value="7tm_1"/>
    <property type="match status" value="1"/>
</dbReference>
<dbReference type="PROSITE" id="PS00237">
    <property type="entry name" value="G_PROTEIN_RECEP_F1_1"/>
    <property type="match status" value="1"/>
</dbReference>
<evidence type="ECO:0000259" key="15">
    <source>
        <dbReference type="PROSITE" id="PS50262"/>
    </source>
</evidence>
<keyword evidence="9 12" id="KW-1015">Disulfide bond</keyword>
<dbReference type="InterPro" id="IPR016187">
    <property type="entry name" value="CTDL_fold"/>
</dbReference>
<dbReference type="Pfam" id="PF00057">
    <property type="entry name" value="Ldl_recept_a"/>
    <property type="match status" value="2"/>
</dbReference>
<feature type="signal peptide" evidence="14">
    <location>
        <begin position="1"/>
        <end position="17"/>
    </location>
</feature>
<feature type="transmembrane region" description="Helical" evidence="13">
    <location>
        <begin position="1112"/>
        <end position="1136"/>
    </location>
</feature>
<dbReference type="PROSITE" id="PS01209">
    <property type="entry name" value="LDLRA_1"/>
    <property type="match status" value="1"/>
</dbReference>
<dbReference type="PRINTS" id="PR00261">
    <property type="entry name" value="LDLRECEPTOR"/>
</dbReference>
<dbReference type="InterPro" id="IPR017452">
    <property type="entry name" value="GPCR_Rhodpsn_7TM"/>
</dbReference>
<dbReference type="SUPFAM" id="SSF81321">
    <property type="entry name" value="Family A G protein-coupled receptor-like"/>
    <property type="match status" value="1"/>
</dbReference>
<dbReference type="SUPFAM" id="SSF52058">
    <property type="entry name" value="L domain-like"/>
    <property type="match status" value="1"/>
</dbReference>
<dbReference type="PROSITE" id="PS51450">
    <property type="entry name" value="LRR"/>
    <property type="match status" value="1"/>
</dbReference>
<feature type="domain" description="G-protein coupled receptors family 1 profile" evidence="15">
    <location>
        <begin position="874"/>
        <end position="1130"/>
    </location>
</feature>
<evidence type="ECO:0000256" key="9">
    <source>
        <dbReference type="ARBA" id="ARBA00023157"/>
    </source>
</evidence>
<name>A0AAN9AJF3_9CAEN</name>
<feature type="disulfide bond" evidence="12">
    <location>
        <begin position="549"/>
        <end position="561"/>
    </location>
</feature>
<feature type="transmembrane region" description="Helical" evidence="13">
    <location>
        <begin position="895"/>
        <end position="920"/>
    </location>
</feature>
<dbReference type="InterPro" id="IPR001304">
    <property type="entry name" value="C-type_lectin-like"/>
</dbReference>
<dbReference type="CDD" id="cd00037">
    <property type="entry name" value="CLECT"/>
    <property type="match status" value="1"/>
</dbReference>
<feature type="disulfide bond" evidence="12">
    <location>
        <begin position="485"/>
        <end position="503"/>
    </location>
</feature>
<dbReference type="GO" id="GO:0007189">
    <property type="term" value="P:adenylate cyclase-activating G protein-coupled receptor signaling pathway"/>
    <property type="evidence" value="ECO:0007669"/>
    <property type="project" value="TreeGrafter"/>
</dbReference>
<feature type="transmembrane region" description="Helical" evidence="13">
    <location>
        <begin position="1030"/>
        <end position="1057"/>
    </location>
</feature>
<feature type="transmembrane region" description="Helical" evidence="13">
    <location>
        <begin position="980"/>
        <end position="1000"/>
    </location>
</feature>
<feature type="transmembrane region" description="Helical" evidence="13">
    <location>
        <begin position="1078"/>
        <end position="1100"/>
    </location>
</feature>
<evidence type="ECO:0000256" key="1">
    <source>
        <dbReference type="ARBA" id="ARBA00004651"/>
    </source>
</evidence>
<keyword evidence="14" id="KW-0732">Signal</keyword>
<dbReference type="InterPro" id="IPR002172">
    <property type="entry name" value="LDrepeatLR_classA_rpt"/>
</dbReference>
<comment type="caution">
    <text evidence="16">The sequence shown here is derived from an EMBL/GenBank/DDBJ whole genome shotgun (WGS) entry which is preliminary data.</text>
</comment>
<organism evidence="16 17">
    <name type="scientific">Littorina saxatilis</name>
    <dbReference type="NCBI Taxonomy" id="31220"/>
    <lineage>
        <taxon>Eukaryota</taxon>
        <taxon>Metazoa</taxon>
        <taxon>Spiralia</taxon>
        <taxon>Lophotrochozoa</taxon>
        <taxon>Mollusca</taxon>
        <taxon>Gastropoda</taxon>
        <taxon>Caenogastropoda</taxon>
        <taxon>Littorinimorpha</taxon>
        <taxon>Littorinoidea</taxon>
        <taxon>Littorinidae</taxon>
        <taxon>Littorina</taxon>
    </lineage>
</organism>
<dbReference type="SUPFAM" id="SSF57424">
    <property type="entry name" value="LDL receptor-like module"/>
    <property type="match status" value="4"/>
</dbReference>
<keyword evidence="11" id="KW-0807">Transducer</keyword>
<dbReference type="Gene3D" id="3.80.10.10">
    <property type="entry name" value="Ribonuclease Inhibitor"/>
    <property type="match status" value="2"/>
</dbReference>
<evidence type="ECO:0000256" key="6">
    <source>
        <dbReference type="ARBA" id="ARBA00022989"/>
    </source>
</evidence>
<feature type="disulfide bond" evidence="12">
    <location>
        <begin position="459"/>
        <end position="474"/>
    </location>
</feature>
<evidence type="ECO:0000256" key="5">
    <source>
        <dbReference type="ARBA" id="ARBA00022737"/>
    </source>
</evidence>
<proteinExistence type="predicted"/>
<reference evidence="16 17" key="1">
    <citation type="submission" date="2024-02" db="EMBL/GenBank/DDBJ databases">
        <title>Chromosome-scale genome assembly of the rough periwinkle Littorina saxatilis.</title>
        <authorList>
            <person name="De Jode A."/>
            <person name="Faria R."/>
            <person name="Formenti G."/>
            <person name="Sims Y."/>
            <person name="Smith T.P."/>
            <person name="Tracey A."/>
            <person name="Wood J.M.D."/>
            <person name="Zagrodzka Z.B."/>
            <person name="Johannesson K."/>
            <person name="Butlin R.K."/>
            <person name="Leder E.H."/>
        </authorList>
    </citation>
    <scope>NUCLEOTIDE SEQUENCE [LARGE SCALE GENOMIC DNA]</scope>
    <source>
        <strain evidence="16">Snail1</strain>
        <tissue evidence="16">Muscle</tissue>
    </source>
</reference>
<dbReference type="GO" id="GO:0009755">
    <property type="term" value="P:hormone-mediated signaling pathway"/>
    <property type="evidence" value="ECO:0007669"/>
    <property type="project" value="TreeGrafter"/>
</dbReference>
<dbReference type="SMART" id="SM00192">
    <property type="entry name" value="LDLa"/>
    <property type="match status" value="4"/>
</dbReference>
<dbReference type="SMART" id="SM00034">
    <property type="entry name" value="CLECT"/>
    <property type="match status" value="1"/>
</dbReference>
<keyword evidence="5" id="KW-0677">Repeat</keyword>
<dbReference type="InterPro" id="IPR036055">
    <property type="entry name" value="LDL_receptor-like_sf"/>
</dbReference>
<feature type="transmembrane region" description="Helical" evidence="13">
    <location>
        <begin position="940"/>
        <end position="960"/>
    </location>
</feature>
<dbReference type="GO" id="GO:0005886">
    <property type="term" value="C:plasma membrane"/>
    <property type="evidence" value="ECO:0007669"/>
    <property type="project" value="UniProtKB-SubCell"/>
</dbReference>
<gene>
    <name evidence="16" type="ORF">V1264_021886</name>
</gene>
<evidence type="ECO:0000256" key="8">
    <source>
        <dbReference type="ARBA" id="ARBA00023136"/>
    </source>
</evidence>
<keyword evidence="10" id="KW-0675">Receptor</keyword>
<keyword evidence="6 13" id="KW-1133">Transmembrane helix</keyword>
<dbReference type="CDD" id="cd00112">
    <property type="entry name" value="LDLa"/>
    <property type="match status" value="3"/>
</dbReference>
<feature type="disulfide bond" evidence="12">
    <location>
        <begin position="556"/>
        <end position="574"/>
    </location>
</feature>
<evidence type="ECO:0000256" key="10">
    <source>
        <dbReference type="ARBA" id="ARBA00023170"/>
    </source>
</evidence>
<accession>A0AAN9AJF3</accession>
<feature type="disulfide bond" evidence="12">
    <location>
        <begin position="607"/>
        <end position="622"/>
    </location>
</feature>
<dbReference type="PROSITE" id="PS50068">
    <property type="entry name" value="LDLRA_2"/>
    <property type="match status" value="4"/>
</dbReference>
<evidence type="ECO:0000256" key="2">
    <source>
        <dbReference type="ARBA" id="ARBA00022475"/>
    </source>
</evidence>
<protein>
    <recommendedName>
        <fullName evidence="15">G-protein coupled receptors family 1 profile domain-containing protein</fullName>
    </recommendedName>
</protein>
<sequence>MISLPVVALCIFTCGLTTDSRVTTSENELPETTLSLPEITFHVVWTSPVSGYVANSCQDQPDACGKNTSYHLTLPENHVAMVSFPAFSLKDEQYVNLYAVTEGGELTRLWSRSTTTPLGIPVELVNTSLFVQLVSGREDRTSESFKMLFSFHPVSNYPQRNGDGLFNCSSADYTSFRHHLDCNFLIECLGLEDARDCPGYEPESQKVYRIFRRMGAGAMSWNDGQERCRQLGGDLAMMKTMAEWNKFYQLVGNVSPPVSYVVWVGIHGFDLNVPDYYRHAYFWLDNTVSYSVNLTHFHYQSVQGRVCMYHSSNRKRQLCFAACNFLYASAYACQVGRHQSSEESLRAVEFPELRDLIRKTTNQSFVRCENGGHITHSFLSCDPQSHCGTGQLQFDCSISNTNASGASVTSKDDAGLAEGNIRESVSDDNNDASFKAAEVRVAMFVCDNGRRTVPYSLVCDFREDCDDASDEAWCVHREKCAGFTCHNGQCLTETAHCDVRRDCWDGSDELCDHIHLLTRTISRMLPPTLISFDGQGNFSQTPLSPSDSCPETHLRCSDGNCLPVFVRCNGVYDCSDKADEVECDNVTCPGFYRCRSSSVCVHPDHLCDGWPQCPQRDDEWLCQAQCPSHCSCHGHAFVCSRPFPAPSFPQLRYLDASGSGMTMNDVSTNVYLTWLRLASCGILELPVMDLPNLRMLDLSDNQLTTLGIDVFLSLTNLVILRLAGNPLLSVTAGNNFTQQRTLQVLDLSGTFLTSLGSQSFSGFPELRTLNASNSKIEVITEDGFLHTPKLGVVDLRGNRVERFSVNLFNGLKRLVAVYSDNYKLCCRDTLPSNFEIDSCHAPRDEISSCEDLLRTDVFRAFLWLFCILACLGNAGCLLFRSFVHKTSLSSGFNVFVSNLGAADFLMGIYLAMVGGADIAYRGQYFLSETAWKSGVVCQAAGFLSLLSCETSATMICVITLDRFLVLRFPFSRFHFKPRSAVLACVAVWLLGVIIAAVPLLPVTSQWQFYGQTGICIPLPITRQSFPGQGYAFAVMIVFNLVLFLLIAAGQVLIFWTIRATAITSTARYKSKEMTIARRLTSIVVSDFLCWFPIGLLGVLAATGTPIPGEVNVAVAILVLPLNSALNPFLYTFNLLVERWDRQEEQRLLKALEEQRDQD</sequence>
<evidence type="ECO:0000256" key="4">
    <source>
        <dbReference type="ARBA" id="ARBA00022692"/>
    </source>
</evidence>
<dbReference type="InterPro" id="IPR023415">
    <property type="entry name" value="LDLR_class-A_CS"/>
</dbReference>
<dbReference type="SMART" id="SM00369">
    <property type="entry name" value="LRR_TYP"/>
    <property type="match status" value="5"/>
</dbReference>
<keyword evidence="17" id="KW-1185">Reference proteome</keyword>
<evidence type="ECO:0000256" key="12">
    <source>
        <dbReference type="PROSITE-ProRule" id="PRU00124"/>
    </source>
</evidence>
<dbReference type="PROSITE" id="PS50262">
    <property type="entry name" value="G_PROTEIN_RECEP_F1_2"/>
    <property type="match status" value="1"/>
</dbReference>
<evidence type="ECO:0000313" key="17">
    <source>
        <dbReference type="Proteomes" id="UP001374579"/>
    </source>
</evidence>
<dbReference type="PANTHER" id="PTHR24372:SF77">
    <property type="entry name" value="G-PROTEIN COUPLED RECEPTORS FAMILY 1 PROFILE DOMAIN-CONTAINING PROTEIN"/>
    <property type="match status" value="1"/>
</dbReference>
<dbReference type="InterPro" id="IPR003591">
    <property type="entry name" value="Leu-rich_rpt_typical-subtyp"/>
</dbReference>
<feature type="disulfide bond" evidence="12">
    <location>
        <begin position="588"/>
        <end position="600"/>
    </location>
</feature>
<dbReference type="Gene3D" id="3.10.100.10">
    <property type="entry name" value="Mannose-Binding Protein A, subunit A"/>
    <property type="match status" value="1"/>
</dbReference>
<evidence type="ECO:0000256" key="11">
    <source>
        <dbReference type="ARBA" id="ARBA00023224"/>
    </source>
</evidence>
<dbReference type="InterPro" id="IPR000276">
    <property type="entry name" value="GPCR_Rhodpsn"/>
</dbReference>
<dbReference type="InterPro" id="IPR016186">
    <property type="entry name" value="C-type_lectin-like/link_sf"/>
</dbReference>
<evidence type="ECO:0000256" key="14">
    <source>
        <dbReference type="SAM" id="SignalP"/>
    </source>
</evidence>
<evidence type="ECO:0000256" key="7">
    <source>
        <dbReference type="ARBA" id="ARBA00023040"/>
    </source>
</evidence>
<keyword evidence="8 13" id="KW-0472">Membrane</keyword>
<keyword evidence="3" id="KW-0433">Leucine-rich repeat</keyword>
<feature type="transmembrane region" description="Helical" evidence="13">
    <location>
        <begin position="860"/>
        <end position="883"/>
    </location>
</feature>
<dbReference type="Gene3D" id="1.20.1070.10">
    <property type="entry name" value="Rhodopsin 7-helix transmembrane proteins"/>
    <property type="match status" value="1"/>
</dbReference>
<evidence type="ECO:0000256" key="13">
    <source>
        <dbReference type="SAM" id="Phobius"/>
    </source>
</evidence>
<dbReference type="Pfam" id="PF13855">
    <property type="entry name" value="LRR_8"/>
    <property type="match status" value="2"/>
</dbReference>
<dbReference type="Proteomes" id="UP001374579">
    <property type="component" value="Unassembled WGS sequence"/>
</dbReference>
<evidence type="ECO:0000313" key="16">
    <source>
        <dbReference type="EMBL" id="KAK7087894.1"/>
    </source>
</evidence>
<dbReference type="InterPro" id="IPR032675">
    <property type="entry name" value="LRR_dom_sf"/>
</dbReference>
<keyword evidence="4 13" id="KW-0812">Transmembrane</keyword>
<dbReference type="AlphaFoldDB" id="A0AAN9AJF3"/>
<comment type="subcellular location">
    <subcellularLocation>
        <location evidence="1">Cell membrane</location>
        <topology evidence="1">Multi-pass membrane protein</topology>
    </subcellularLocation>
</comment>